<dbReference type="Pfam" id="PF05721">
    <property type="entry name" value="PhyH"/>
    <property type="match status" value="1"/>
</dbReference>
<dbReference type="AlphaFoldDB" id="A0A8H4L936"/>
<evidence type="ECO:0000256" key="2">
    <source>
        <dbReference type="ARBA" id="ARBA00005830"/>
    </source>
</evidence>
<keyword evidence="4" id="KW-0479">Metal-binding</keyword>
<keyword evidence="9" id="KW-1185">Reference proteome</keyword>
<dbReference type="Gene3D" id="2.60.120.620">
    <property type="entry name" value="q2cbj1_9rhob like domain"/>
    <property type="match status" value="1"/>
</dbReference>
<comment type="subunit">
    <text evidence="3">Homodimer.</text>
</comment>
<evidence type="ECO:0000256" key="5">
    <source>
        <dbReference type="ARBA" id="ARBA00022964"/>
    </source>
</evidence>
<organism evidence="8 9">
    <name type="scientific">Fusarium albosuccineum</name>
    <dbReference type="NCBI Taxonomy" id="1237068"/>
    <lineage>
        <taxon>Eukaryota</taxon>
        <taxon>Fungi</taxon>
        <taxon>Dikarya</taxon>
        <taxon>Ascomycota</taxon>
        <taxon>Pezizomycotina</taxon>
        <taxon>Sordariomycetes</taxon>
        <taxon>Hypocreomycetidae</taxon>
        <taxon>Hypocreales</taxon>
        <taxon>Nectriaceae</taxon>
        <taxon>Fusarium</taxon>
        <taxon>Fusarium decemcellulare species complex</taxon>
    </lineage>
</organism>
<evidence type="ECO:0000256" key="4">
    <source>
        <dbReference type="ARBA" id="ARBA00022723"/>
    </source>
</evidence>
<dbReference type="OrthoDB" id="445007at2759"/>
<accession>A0A8H4L936</accession>
<evidence type="ECO:0000256" key="3">
    <source>
        <dbReference type="ARBA" id="ARBA00011738"/>
    </source>
</evidence>
<evidence type="ECO:0000313" key="8">
    <source>
        <dbReference type="EMBL" id="KAF4465157.1"/>
    </source>
</evidence>
<name>A0A8H4L936_9HYPO</name>
<keyword evidence="5 8" id="KW-0223">Dioxygenase</keyword>
<comment type="similarity">
    <text evidence="2">Belongs to the PhyH family.</text>
</comment>
<comment type="caution">
    <text evidence="8">The sequence shown here is derived from an EMBL/GenBank/DDBJ whole genome shotgun (WGS) entry which is preliminary data.</text>
</comment>
<dbReference type="Proteomes" id="UP000554235">
    <property type="component" value="Unassembled WGS sequence"/>
</dbReference>
<gene>
    <name evidence="8" type="ORF">FALBO_8000</name>
</gene>
<protein>
    <submittedName>
        <fullName evidence="8">Phytanoyl- dioxygenase</fullName>
    </submittedName>
</protein>
<dbReference type="InterPro" id="IPR008775">
    <property type="entry name" value="Phytyl_CoA_dOase-like"/>
</dbReference>
<evidence type="ECO:0000313" key="9">
    <source>
        <dbReference type="Proteomes" id="UP000554235"/>
    </source>
</evidence>
<keyword evidence="7" id="KW-0408">Iron</keyword>
<dbReference type="PANTHER" id="PTHR20883:SF45">
    <property type="entry name" value="PHYTANOYL-COA DIOXYGENASE FAMILY PROTEIN"/>
    <property type="match status" value="1"/>
</dbReference>
<evidence type="ECO:0000256" key="7">
    <source>
        <dbReference type="ARBA" id="ARBA00023004"/>
    </source>
</evidence>
<evidence type="ECO:0000256" key="1">
    <source>
        <dbReference type="ARBA" id="ARBA00001962"/>
    </source>
</evidence>
<dbReference type="GO" id="GO:0051213">
    <property type="term" value="F:dioxygenase activity"/>
    <property type="evidence" value="ECO:0007669"/>
    <property type="project" value="UniProtKB-KW"/>
</dbReference>
<proteinExistence type="inferred from homology"/>
<keyword evidence="6" id="KW-0560">Oxidoreductase</keyword>
<evidence type="ECO:0000256" key="6">
    <source>
        <dbReference type="ARBA" id="ARBA00023002"/>
    </source>
</evidence>
<dbReference type="EMBL" id="JAADYS010001081">
    <property type="protein sequence ID" value="KAF4465157.1"/>
    <property type="molecule type" value="Genomic_DNA"/>
</dbReference>
<comment type="cofactor">
    <cofactor evidence="1">
        <name>Fe cation</name>
        <dbReference type="ChEBI" id="CHEBI:24875"/>
    </cofactor>
</comment>
<reference evidence="8 9" key="1">
    <citation type="submission" date="2020-01" db="EMBL/GenBank/DDBJ databases">
        <title>Identification and distribution of gene clusters putatively required for synthesis of sphingolipid metabolism inhibitors in phylogenetically diverse species of the filamentous fungus Fusarium.</title>
        <authorList>
            <person name="Kim H.-S."/>
            <person name="Busman M."/>
            <person name="Brown D.W."/>
            <person name="Divon H."/>
            <person name="Uhlig S."/>
            <person name="Proctor R.H."/>
        </authorList>
    </citation>
    <scope>NUCLEOTIDE SEQUENCE [LARGE SCALE GENOMIC DNA]</scope>
    <source>
        <strain evidence="8 9">NRRL 20459</strain>
    </source>
</reference>
<sequence>MPAAYSELTKHSVVPESLRIHVSEPPDKFIEAIKENGCVIIKNFATLDQIRSANDETREWLDNDKPWKGALFPPETRRCTRLVQRSPTVRNHFLIHPLVKQLTAAFVDKTTKNWYGEKLHVHTSKAQLDQALSMEIGPGAAAQRLHRDDKNFHGEHTDRTQTGYRTGDDTAIGFLIAGVDVTADNGATMVIPGSHLWGDDRAPKDHEAILATMNRGDAVAFLGSLYHAGGANTTTDDRRTIHSLFFNRGYYKPQENTYLSTTVEEVLSWPEEIQDVMGYNISSPTVGHVDFMPPVLYFKGLGDLDHIPDLDPSEAAMKRAETVVAVA</sequence>
<dbReference type="GO" id="GO:0046872">
    <property type="term" value="F:metal ion binding"/>
    <property type="evidence" value="ECO:0007669"/>
    <property type="project" value="UniProtKB-KW"/>
</dbReference>
<dbReference type="PANTHER" id="PTHR20883">
    <property type="entry name" value="PHYTANOYL-COA DIOXYGENASE DOMAIN CONTAINING 1"/>
    <property type="match status" value="1"/>
</dbReference>
<dbReference type="SUPFAM" id="SSF51197">
    <property type="entry name" value="Clavaminate synthase-like"/>
    <property type="match status" value="1"/>
</dbReference>